<proteinExistence type="predicted"/>
<reference evidence="2" key="1">
    <citation type="journal article" date="2015" name="Nat. Genet.">
        <title>The genome and transcriptome of the zoonotic hookworm Ancylostoma ceylanicum identify infection-specific gene families.</title>
        <authorList>
            <person name="Schwarz E.M."/>
            <person name="Hu Y."/>
            <person name="Antoshechkin I."/>
            <person name="Miller M.M."/>
            <person name="Sternberg P.W."/>
            <person name="Aroian R.V."/>
        </authorList>
    </citation>
    <scope>NUCLEOTIDE SEQUENCE</scope>
    <source>
        <strain evidence="2">HY135</strain>
    </source>
</reference>
<dbReference type="Proteomes" id="UP000024635">
    <property type="component" value="Unassembled WGS sequence"/>
</dbReference>
<keyword evidence="2" id="KW-1185">Reference proteome</keyword>
<dbReference type="AlphaFoldDB" id="A0A016VW03"/>
<dbReference type="EMBL" id="JARK01001340">
    <property type="protein sequence ID" value="EYC30938.1"/>
    <property type="molecule type" value="Genomic_DNA"/>
</dbReference>
<sequence>MNPVVILAILTPAFARPPLENITYLRNISLSYDGHGITNLDSINQMDGMDQGMANSLKQAILDVLPSYMAGTQHNTGTLDDVQHELNDGHSSDAHSSDMTVSPIAQPPIAVVGVANPASQDHIDDQFWSRDDLVHFFVNIDTITTTPTAALDTVTTGVPSNS</sequence>
<comment type="caution">
    <text evidence="1">The sequence shown here is derived from an EMBL/GenBank/DDBJ whole genome shotgun (WGS) entry which is preliminary data.</text>
</comment>
<evidence type="ECO:0000313" key="1">
    <source>
        <dbReference type="EMBL" id="EYC30938.1"/>
    </source>
</evidence>
<organism evidence="1 2">
    <name type="scientific">Ancylostoma ceylanicum</name>
    <dbReference type="NCBI Taxonomy" id="53326"/>
    <lineage>
        <taxon>Eukaryota</taxon>
        <taxon>Metazoa</taxon>
        <taxon>Ecdysozoa</taxon>
        <taxon>Nematoda</taxon>
        <taxon>Chromadorea</taxon>
        <taxon>Rhabditida</taxon>
        <taxon>Rhabditina</taxon>
        <taxon>Rhabditomorpha</taxon>
        <taxon>Strongyloidea</taxon>
        <taxon>Ancylostomatidae</taxon>
        <taxon>Ancylostomatinae</taxon>
        <taxon>Ancylostoma</taxon>
    </lineage>
</organism>
<protein>
    <submittedName>
        <fullName evidence="1">Uncharacterized protein</fullName>
    </submittedName>
</protein>
<gene>
    <name evidence="1" type="primary">Acey_s0004.g1859</name>
    <name evidence="1" type="ORF">Y032_0004g1859</name>
</gene>
<dbReference type="OrthoDB" id="5841338at2759"/>
<name>A0A016VW03_9BILA</name>
<evidence type="ECO:0000313" key="2">
    <source>
        <dbReference type="Proteomes" id="UP000024635"/>
    </source>
</evidence>
<accession>A0A016VW03</accession>